<evidence type="ECO:0000313" key="3">
    <source>
        <dbReference type="EMBL" id="GFE78028.1"/>
    </source>
</evidence>
<sequence length="124" mass="13791">MSSAPSTSALKADIGGQDEVDPDLKSDVCAADRERVELDGRKAFFRLRQQWSCAVIAWISCFLIFHIALTVAIGLGGLDFLQYQWLIPLITVENFLQIVGMGYVVVRFLYPGKALALARIRRTS</sequence>
<accession>A0A829Y4X6</accession>
<feature type="region of interest" description="Disordered" evidence="1">
    <location>
        <begin position="1"/>
        <end position="23"/>
    </location>
</feature>
<dbReference type="EMBL" id="BLJN01000001">
    <property type="protein sequence ID" value="GFE78028.1"/>
    <property type="molecule type" value="Genomic_DNA"/>
</dbReference>
<dbReference type="AlphaFoldDB" id="A0A829Y4X6"/>
<evidence type="ECO:0000256" key="1">
    <source>
        <dbReference type="SAM" id="MobiDB-lite"/>
    </source>
</evidence>
<keyword evidence="2" id="KW-1133">Transmembrane helix</keyword>
<evidence type="ECO:0000256" key="2">
    <source>
        <dbReference type="SAM" id="Phobius"/>
    </source>
</evidence>
<protein>
    <submittedName>
        <fullName evidence="3">Uncharacterized protein</fullName>
    </submittedName>
</protein>
<dbReference type="Proteomes" id="UP000445000">
    <property type="component" value="Unassembled WGS sequence"/>
</dbReference>
<dbReference type="RefSeq" id="WP_161809969.1">
    <property type="nucleotide sequence ID" value="NZ_BLJN01000001.1"/>
</dbReference>
<reference evidence="4" key="1">
    <citation type="submission" date="2020-01" db="EMBL/GenBank/DDBJ databases">
        <title>'Steroidobacter agaridevorans' sp. nov., agar-degrading bacteria isolated from rhizosphere soils.</title>
        <authorList>
            <person name="Ikenaga M."/>
            <person name="Kataoka M."/>
            <person name="Murouchi A."/>
            <person name="Katsuragi S."/>
            <person name="Sakai M."/>
        </authorList>
    </citation>
    <scope>NUCLEOTIDE SEQUENCE [LARGE SCALE GENOMIC DNA]</scope>
    <source>
        <strain evidence="4">YU21-B</strain>
    </source>
</reference>
<keyword evidence="2" id="KW-0812">Transmembrane</keyword>
<evidence type="ECO:0000313" key="4">
    <source>
        <dbReference type="Proteomes" id="UP000445000"/>
    </source>
</evidence>
<organism evidence="3 4">
    <name type="scientific">Steroidobacter agaridevorans</name>
    <dbReference type="NCBI Taxonomy" id="2695856"/>
    <lineage>
        <taxon>Bacteria</taxon>
        <taxon>Pseudomonadati</taxon>
        <taxon>Pseudomonadota</taxon>
        <taxon>Gammaproteobacteria</taxon>
        <taxon>Steroidobacterales</taxon>
        <taxon>Steroidobacteraceae</taxon>
        <taxon>Steroidobacter</taxon>
    </lineage>
</organism>
<keyword evidence="4" id="KW-1185">Reference proteome</keyword>
<gene>
    <name evidence="3" type="ORF">GCM10011487_00280</name>
</gene>
<proteinExistence type="predicted"/>
<feature type="transmembrane region" description="Helical" evidence="2">
    <location>
        <begin position="85"/>
        <end position="110"/>
    </location>
</feature>
<feature type="transmembrane region" description="Helical" evidence="2">
    <location>
        <begin position="51"/>
        <end position="73"/>
    </location>
</feature>
<keyword evidence="2" id="KW-0472">Membrane</keyword>
<name>A0A829Y4X6_9GAMM</name>
<comment type="caution">
    <text evidence="3">The sequence shown here is derived from an EMBL/GenBank/DDBJ whole genome shotgun (WGS) entry which is preliminary data.</text>
</comment>